<organism evidence="1 2">
    <name type="scientific">Pistacia integerrima</name>
    <dbReference type="NCBI Taxonomy" id="434235"/>
    <lineage>
        <taxon>Eukaryota</taxon>
        <taxon>Viridiplantae</taxon>
        <taxon>Streptophyta</taxon>
        <taxon>Embryophyta</taxon>
        <taxon>Tracheophyta</taxon>
        <taxon>Spermatophyta</taxon>
        <taxon>Magnoliopsida</taxon>
        <taxon>eudicotyledons</taxon>
        <taxon>Gunneridae</taxon>
        <taxon>Pentapetalae</taxon>
        <taxon>rosids</taxon>
        <taxon>malvids</taxon>
        <taxon>Sapindales</taxon>
        <taxon>Anacardiaceae</taxon>
        <taxon>Pistacia</taxon>
    </lineage>
</organism>
<name>A0ACC0WZ65_9ROSI</name>
<protein>
    <submittedName>
        <fullName evidence="1">Uncharacterized protein</fullName>
    </submittedName>
</protein>
<gene>
    <name evidence="1" type="ORF">Pint_29176</name>
</gene>
<evidence type="ECO:0000313" key="2">
    <source>
        <dbReference type="Proteomes" id="UP001163603"/>
    </source>
</evidence>
<comment type="caution">
    <text evidence="1">The sequence shown here is derived from an EMBL/GenBank/DDBJ whole genome shotgun (WGS) entry which is preliminary data.</text>
</comment>
<dbReference type="Proteomes" id="UP001163603">
    <property type="component" value="Chromosome 15"/>
</dbReference>
<proteinExistence type="predicted"/>
<dbReference type="EMBL" id="CM047750">
    <property type="protein sequence ID" value="KAJ0007546.1"/>
    <property type="molecule type" value="Genomic_DNA"/>
</dbReference>
<reference evidence="2" key="1">
    <citation type="journal article" date="2023" name="G3 (Bethesda)">
        <title>Genome assembly and association tests identify interacting loci associated with vigor, precocity, and sex in interspecific pistachio rootstocks.</title>
        <authorList>
            <person name="Palmer W."/>
            <person name="Jacygrad E."/>
            <person name="Sagayaradj S."/>
            <person name="Cavanaugh K."/>
            <person name="Han R."/>
            <person name="Bertier L."/>
            <person name="Beede B."/>
            <person name="Kafkas S."/>
            <person name="Golino D."/>
            <person name="Preece J."/>
            <person name="Michelmore R."/>
        </authorList>
    </citation>
    <scope>NUCLEOTIDE SEQUENCE [LARGE SCALE GENOMIC DNA]</scope>
</reference>
<keyword evidence="2" id="KW-1185">Reference proteome</keyword>
<evidence type="ECO:0000313" key="1">
    <source>
        <dbReference type="EMBL" id="KAJ0007546.1"/>
    </source>
</evidence>
<sequence>MATEFATSVDYGLTLSKRIYYGKGSATSPPVMAPPVMKREQEGYLPQAVMVYAVVPDPEVVDNPDVPSYQPYVHGKCVPPALIPLHMHGVSMEADCCLDTAYVTVGGTWRVHCVTTSRKCDCRIAIPLGEQFINGRNLPSNVTGTGSLLGVEVDIAGRLFHTKLITEEDAEFQENVAKTKPGGRFLKGQIYTFKIPQVDGGSTLSIKVNWSQKLTYEEGQLCLSVPFNFPGYVFPVGKKIFKREKIELNVNSSLSAVIECKCTSHPLKEVSRGAGKASFLYEAQVPAWSSSDLKFSYTVSSDSLFGGILLQSPSLHDFDQRQMFCLSLFPGKSQSRKVFRKAVVFLVDISGSMRGDLLENAKNALLASFSNLSPEDSFNIIAFNGEIRLFSSSMELASKGAVQNATQWLPDNLIADGGTEILLPLKQALKLLSDTSESIPLIFLITDGTVEDERAICNEMKSYLTSTRAISPRICTFGIDFVEYRIQRLFSAASSVILADVTLDTSKHVDSLELFPSHVPDLSSGSPLIVSGRYTGTFPDYVKVSGTTADMTNFAIDLKVQNAKDIQLDRLFARRQIDMLTARAWLSESKELEDKVAKMSIQTGFPSEYTQMLLLKSGKEPEPVLMQEILNKIDLLKKVDSSNQNIIFLGSLGVGFGNMKATAENTSPGFEESKSYEAADLLVKVASNCCGRLIDHCCCMCFIQTCSSMNKQCSIVLTQLCAALACLDVTSNMALRVVGFFISVCISIFSRSLTDASLEREKTLAMVKPDGVLGNYTDEIKRVILESGFNIFKEKISQLDEEQTATFYAEHSSKSFFSSLIKYMTSGPVLVMVLEKENAVADWRALIGPTDARKAKNTHPHRLVMPRPDLLRALF</sequence>
<accession>A0ACC0WZ65</accession>